<sequence>MPFAIPPTFTAYAGRGERFATYLAGLPRLVDELVSEWQLTHDGPPWHGQCALVVPVRTACGRPAVLKVTYPHDEAEHEHLGLRAWHGDGAVQLLRADPRRWALLLERLHAEEDLTPLWDVEACEIVGGLYQRLHVPALPQLRRLSSYVDRWTTRLADLPVDAPLPRRLVEQAVSLGRDLVGDPATDARTIHGDLHYENVLAADREPWLAIDPKPMAGDPHYEPAPMLWNRWDDVVASGHVRDAVRRRFFTLVDAAGLDEQRARAWVVVREMHNALWVIEDAVTARRALDADDRAALTAAVTIAKAVQD</sequence>
<dbReference type="EMBL" id="CP077062">
    <property type="protein sequence ID" value="QWZ10567.1"/>
    <property type="molecule type" value="Genomic_DNA"/>
</dbReference>
<evidence type="ECO:0000313" key="2">
    <source>
        <dbReference type="Proteomes" id="UP000683575"/>
    </source>
</evidence>
<dbReference type="KEGG" id="nps:KRR39_13200"/>
<proteinExistence type="predicted"/>
<accession>A0A975Y2I1</accession>
<organism evidence="1 2">
    <name type="scientific">Nocardioides panacis</name>
    <dbReference type="NCBI Taxonomy" id="2849501"/>
    <lineage>
        <taxon>Bacteria</taxon>
        <taxon>Bacillati</taxon>
        <taxon>Actinomycetota</taxon>
        <taxon>Actinomycetes</taxon>
        <taxon>Propionibacteriales</taxon>
        <taxon>Nocardioidaceae</taxon>
        <taxon>Nocardioides</taxon>
    </lineage>
</organism>
<dbReference type="InterPro" id="IPR006748">
    <property type="entry name" value="NH2Glyco/OHUrea_AB-resist_kin"/>
</dbReference>
<dbReference type="AlphaFoldDB" id="A0A975Y2I1"/>
<reference evidence="1" key="1">
    <citation type="submission" date="2021-06" db="EMBL/GenBank/DDBJ databases">
        <title>Complete genome sequence of Nocardioides sp. G188.</title>
        <authorList>
            <person name="Im W.-T."/>
        </authorList>
    </citation>
    <scope>NUCLEOTIDE SEQUENCE</scope>
    <source>
        <strain evidence="1">G188</strain>
    </source>
</reference>
<dbReference type="GO" id="GO:0016773">
    <property type="term" value="F:phosphotransferase activity, alcohol group as acceptor"/>
    <property type="evidence" value="ECO:0007669"/>
    <property type="project" value="InterPro"/>
</dbReference>
<dbReference type="Proteomes" id="UP000683575">
    <property type="component" value="Chromosome"/>
</dbReference>
<dbReference type="Pfam" id="PF04655">
    <property type="entry name" value="APH_6_hur"/>
    <property type="match status" value="1"/>
</dbReference>
<evidence type="ECO:0000313" key="1">
    <source>
        <dbReference type="EMBL" id="QWZ10567.1"/>
    </source>
</evidence>
<protein>
    <submittedName>
        <fullName evidence="1">Aminoglycoside phosphotransferase family protein</fullName>
    </submittedName>
</protein>
<dbReference type="GO" id="GO:0019748">
    <property type="term" value="P:secondary metabolic process"/>
    <property type="evidence" value="ECO:0007669"/>
    <property type="project" value="InterPro"/>
</dbReference>
<keyword evidence="2" id="KW-1185">Reference proteome</keyword>
<gene>
    <name evidence="1" type="ORF">KRR39_13200</name>
</gene>
<name>A0A975Y2I1_9ACTN</name>